<dbReference type="Pfam" id="PF03795">
    <property type="entry name" value="YCII"/>
    <property type="match status" value="1"/>
</dbReference>
<evidence type="ECO:0000259" key="2">
    <source>
        <dbReference type="Pfam" id="PF03795"/>
    </source>
</evidence>
<evidence type="ECO:0000256" key="1">
    <source>
        <dbReference type="ARBA" id="ARBA00007689"/>
    </source>
</evidence>
<dbReference type="RefSeq" id="WP_203786328.1">
    <property type="nucleotide sequence ID" value="NZ_BOMV01000071.1"/>
</dbReference>
<gene>
    <name evidence="3" type="ORF">Ari01nite_68050</name>
</gene>
<dbReference type="AlphaFoldDB" id="A0A919K5J8"/>
<feature type="domain" description="YCII-related" evidence="2">
    <location>
        <begin position="16"/>
        <end position="94"/>
    </location>
</feature>
<evidence type="ECO:0000313" key="4">
    <source>
        <dbReference type="Proteomes" id="UP000636960"/>
    </source>
</evidence>
<dbReference type="Gene3D" id="3.30.70.1060">
    <property type="entry name" value="Dimeric alpha+beta barrel"/>
    <property type="match status" value="1"/>
</dbReference>
<proteinExistence type="inferred from homology"/>
<comment type="caution">
    <text evidence="3">The sequence shown here is derived from an EMBL/GenBank/DDBJ whole genome shotgun (WGS) entry which is preliminary data.</text>
</comment>
<name>A0A919K5J8_9ACTN</name>
<dbReference type="SUPFAM" id="SSF54909">
    <property type="entry name" value="Dimeric alpha+beta barrel"/>
    <property type="match status" value="1"/>
</dbReference>
<dbReference type="InterPro" id="IPR005545">
    <property type="entry name" value="YCII"/>
</dbReference>
<comment type="similarity">
    <text evidence="1">Belongs to the YciI family.</text>
</comment>
<sequence>MQFDTFTVTLLVLRPDAPQLDDVAAEALQDAHLAHLAELHEAGHLLAAGPLLGPPDREFRGLSILAVDPERARLLKEADPAVKAGRFAVRVFPWMVPAGAMHFAPTRFPRSVAETEED</sequence>
<dbReference type="Proteomes" id="UP000636960">
    <property type="component" value="Unassembled WGS sequence"/>
</dbReference>
<accession>A0A919K5J8</accession>
<evidence type="ECO:0000313" key="3">
    <source>
        <dbReference type="EMBL" id="GIE99340.1"/>
    </source>
</evidence>
<reference evidence="3" key="1">
    <citation type="submission" date="2021-01" db="EMBL/GenBank/DDBJ databases">
        <title>Whole genome shotgun sequence of Actinoplanes rishiriensis NBRC 108556.</title>
        <authorList>
            <person name="Komaki H."/>
            <person name="Tamura T."/>
        </authorList>
    </citation>
    <scope>NUCLEOTIDE SEQUENCE</scope>
    <source>
        <strain evidence="3">NBRC 108556</strain>
    </source>
</reference>
<keyword evidence="4" id="KW-1185">Reference proteome</keyword>
<dbReference type="InterPro" id="IPR011008">
    <property type="entry name" value="Dimeric_a/b-barrel"/>
</dbReference>
<protein>
    <recommendedName>
        <fullName evidence="2">YCII-related domain-containing protein</fullName>
    </recommendedName>
</protein>
<organism evidence="3 4">
    <name type="scientific">Paractinoplanes rishiriensis</name>
    <dbReference type="NCBI Taxonomy" id="1050105"/>
    <lineage>
        <taxon>Bacteria</taxon>
        <taxon>Bacillati</taxon>
        <taxon>Actinomycetota</taxon>
        <taxon>Actinomycetes</taxon>
        <taxon>Micromonosporales</taxon>
        <taxon>Micromonosporaceae</taxon>
        <taxon>Paractinoplanes</taxon>
    </lineage>
</organism>
<dbReference type="EMBL" id="BOMV01000071">
    <property type="protein sequence ID" value="GIE99340.1"/>
    <property type="molecule type" value="Genomic_DNA"/>
</dbReference>